<reference evidence="2" key="2">
    <citation type="submission" date="2015-03" db="UniProtKB">
        <authorList>
            <consortium name="EnsemblPlants"/>
        </authorList>
    </citation>
    <scope>IDENTIFICATION</scope>
</reference>
<evidence type="ECO:0000313" key="3">
    <source>
        <dbReference type="Proteomes" id="UP000026960"/>
    </source>
</evidence>
<organism evidence="2">
    <name type="scientific">Oryza barthii</name>
    <dbReference type="NCBI Taxonomy" id="65489"/>
    <lineage>
        <taxon>Eukaryota</taxon>
        <taxon>Viridiplantae</taxon>
        <taxon>Streptophyta</taxon>
        <taxon>Embryophyta</taxon>
        <taxon>Tracheophyta</taxon>
        <taxon>Spermatophyta</taxon>
        <taxon>Magnoliopsida</taxon>
        <taxon>Liliopsida</taxon>
        <taxon>Poales</taxon>
        <taxon>Poaceae</taxon>
        <taxon>BOP clade</taxon>
        <taxon>Oryzoideae</taxon>
        <taxon>Oryzeae</taxon>
        <taxon>Oryzinae</taxon>
        <taxon>Oryza</taxon>
    </lineage>
</organism>
<dbReference type="Gramene" id="OBART04G30560.2">
    <property type="protein sequence ID" value="OBART04G30560.2"/>
    <property type="gene ID" value="OBART04G30560"/>
</dbReference>
<protein>
    <submittedName>
        <fullName evidence="2">Uncharacterized protein</fullName>
    </submittedName>
</protein>
<reference evidence="2" key="1">
    <citation type="journal article" date="2009" name="Rice">
        <title>De Novo Next Generation Sequencing of Plant Genomes.</title>
        <authorList>
            <person name="Rounsley S."/>
            <person name="Marri P.R."/>
            <person name="Yu Y."/>
            <person name="He R."/>
            <person name="Sisneros N."/>
            <person name="Goicoechea J.L."/>
            <person name="Lee S.J."/>
            <person name="Angelova A."/>
            <person name="Kudrna D."/>
            <person name="Luo M."/>
            <person name="Affourtit J."/>
            <person name="Desany B."/>
            <person name="Knight J."/>
            <person name="Niazi F."/>
            <person name="Egholm M."/>
            <person name="Wing R.A."/>
        </authorList>
    </citation>
    <scope>NUCLEOTIDE SEQUENCE [LARGE SCALE GENOMIC DNA]</scope>
    <source>
        <strain evidence="2">cv. IRGC 105608</strain>
    </source>
</reference>
<keyword evidence="3" id="KW-1185">Reference proteome</keyword>
<dbReference type="AlphaFoldDB" id="A0A0D3G213"/>
<feature type="region of interest" description="Disordered" evidence="1">
    <location>
        <begin position="43"/>
        <end position="68"/>
    </location>
</feature>
<dbReference type="Proteomes" id="UP000026960">
    <property type="component" value="Chromosome 4"/>
</dbReference>
<evidence type="ECO:0000313" key="2">
    <source>
        <dbReference type="EnsemblPlants" id="OBART04G30560.2"/>
    </source>
</evidence>
<evidence type="ECO:0000256" key="1">
    <source>
        <dbReference type="SAM" id="MobiDB-lite"/>
    </source>
</evidence>
<accession>A0A0D3G213</accession>
<proteinExistence type="predicted"/>
<dbReference type="EnsemblPlants" id="OBART04G30560.2">
    <property type="protein sequence ID" value="OBART04G30560.2"/>
    <property type="gene ID" value="OBART04G30560"/>
</dbReference>
<sequence length="110" mass="12999">MSCSLTHKSGLVPAFPRLVDVLISYFEEEKASVVGLTECRREEEKEEEEEEAFAAKSRRIDDQDDEERMNNYTPMLEEEEDGCRDSRCAELVFGERRSWIRCRWRKNCGR</sequence>
<dbReference type="HOGENOM" id="CLU_2174856_0_0_1"/>
<name>A0A0D3G213_9ORYZ</name>